<evidence type="ECO:0000256" key="1">
    <source>
        <dbReference type="SAM" id="SignalP"/>
    </source>
</evidence>
<dbReference type="Proteomes" id="UP000002051">
    <property type="component" value="Unassembled WGS sequence"/>
</dbReference>
<dbReference type="EnsemblPlants" id="KEH41830">
    <property type="protein sequence ID" value="KEH41830"/>
    <property type="gene ID" value="MTR_1g055120"/>
</dbReference>
<keyword evidence="1" id="KW-0732">Signal</keyword>
<evidence type="ECO:0000313" key="3">
    <source>
        <dbReference type="EnsemblPlants" id="KEH41830"/>
    </source>
</evidence>
<protein>
    <submittedName>
        <fullName evidence="2">Nodule Cysteine-Rich (NCR) secreted peptide</fullName>
    </submittedName>
</protein>
<dbReference type="EMBL" id="CM001217">
    <property type="protein sequence ID" value="KEH41830.1"/>
    <property type="molecule type" value="Genomic_DNA"/>
</dbReference>
<feature type="signal peptide" evidence="1">
    <location>
        <begin position="1"/>
        <end position="23"/>
    </location>
</feature>
<dbReference type="AlphaFoldDB" id="A0A072VUR1"/>
<gene>
    <name evidence="2" type="ordered locus">MTR_1g055120</name>
</gene>
<evidence type="ECO:0000313" key="4">
    <source>
        <dbReference type="Proteomes" id="UP000002051"/>
    </source>
</evidence>
<reference evidence="2 4" key="2">
    <citation type="journal article" date="2014" name="BMC Genomics">
        <title>An improved genome release (version Mt4.0) for the model legume Medicago truncatula.</title>
        <authorList>
            <person name="Tang H."/>
            <person name="Krishnakumar V."/>
            <person name="Bidwell S."/>
            <person name="Rosen B."/>
            <person name="Chan A."/>
            <person name="Zhou S."/>
            <person name="Gentzbittel L."/>
            <person name="Childs K.L."/>
            <person name="Yandell M."/>
            <person name="Gundlach H."/>
            <person name="Mayer K.F."/>
            <person name="Schwartz D.C."/>
            <person name="Town C.D."/>
        </authorList>
    </citation>
    <scope>GENOME REANNOTATION</scope>
    <source>
        <strain evidence="2">A17</strain>
        <strain evidence="3 4">cv. Jemalong A17</strain>
    </source>
</reference>
<reference evidence="2 4" key="1">
    <citation type="journal article" date="2011" name="Nature">
        <title>The Medicago genome provides insight into the evolution of rhizobial symbioses.</title>
        <authorList>
            <person name="Young N.D."/>
            <person name="Debelle F."/>
            <person name="Oldroyd G.E."/>
            <person name="Geurts R."/>
            <person name="Cannon S.B."/>
            <person name="Udvardi M.K."/>
            <person name="Benedito V.A."/>
            <person name="Mayer K.F."/>
            <person name="Gouzy J."/>
            <person name="Schoof H."/>
            <person name="Van de Peer Y."/>
            <person name="Proost S."/>
            <person name="Cook D.R."/>
            <person name="Meyers B.C."/>
            <person name="Spannagl M."/>
            <person name="Cheung F."/>
            <person name="De Mita S."/>
            <person name="Krishnakumar V."/>
            <person name="Gundlach H."/>
            <person name="Zhou S."/>
            <person name="Mudge J."/>
            <person name="Bharti A.K."/>
            <person name="Murray J.D."/>
            <person name="Naoumkina M.A."/>
            <person name="Rosen B."/>
            <person name="Silverstein K.A."/>
            <person name="Tang H."/>
            <person name="Rombauts S."/>
            <person name="Zhao P.X."/>
            <person name="Zhou P."/>
            <person name="Barbe V."/>
            <person name="Bardou P."/>
            <person name="Bechner M."/>
            <person name="Bellec A."/>
            <person name="Berger A."/>
            <person name="Berges H."/>
            <person name="Bidwell S."/>
            <person name="Bisseling T."/>
            <person name="Choisne N."/>
            <person name="Couloux A."/>
            <person name="Denny R."/>
            <person name="Deshpande S."/>
            <person name="Dai X."/>
            <person name="Doyle J.J."/>
            <person name="Dudez A.M."/>
            <person name="Farmer A.D."/>
            <person name="Fouteau S."/>
            <person name="Franken C."/>
            <person name="Gibelin C."/>
            <person name="Gish J."/>
            <person name="Goldstein S."/>
            <person name="Gonzalez A.J."/>
            <person name="Green P.J."/>
            <person name="Hallab A."/>
            <person name="Hartog M."/>
            <person name="Hua A."/>
            <person name="Humphray S.J."/>
            <person name="Jeong D.H."/>
            <person name="Jing Y."/>
            <person name="Jocker A."/>
            <person name="Kenton S.M."/>
            <person name="Kim D.J."/>
            <person name="Klee K."/>
            <person name="Lai H."/>
            <person name="Lang C."/>
            <person name="Lin S."/>
            <person name="Macmil S.L."/>
            <person name="Magdelenat G."/>
            <person name="Matthews L."/>
            <person name="McCorrison J."/>
            <person name="Monaghan E.L."/>
            <person name="Mun J.H."/>
            <person name="Najar F.Z."/>
            <person name="Nicholson C."/>
            <person name="Noirot C."/>
            <person name="O'Bleness M."/>
            <person name="Paule C.R."/>
            <person name="Poulain J."/>
            <person name="Prion F."/>
            <person name="Qin B."/>
            <person name="Qu C."/>
            <person name="Retzel E.F."/>
            <person name="Riddle C."/>
            <person name="Sallet E."/>
            <person name="Samain S."/>
            <person name="Samson N."/>
            <person name="Sanders I."/>
            <person name="Saurat O."/>
            <person name="Scarpelli C."/>
            <person name="Schiex T."/>
            <person name="Segurens B."/>
            <person name="Severin A.J."/>
            <person name="Sherrier D.J."/>
            <person name="Shi R."/>
            <person name="Sims S."/>
            <person name="Singer S.R."/>
            <person name="Sinharoy S."/>
            <person name="Sterck L."/>
            <person name="Viollet A."/>
            <person name="Wang B.B."/>
            <person name="Wang K."/>
            <person name="Wang M."/>
            <person name="Wang X."/>
            <person name="Warfsmann J."/>
            <person name="Weissenbach J."/>
            <person name="White D.D."/>
            <person name="White J.D."/>
            <person name="Wiley G.B."/>
            <person name="Wincker P."/>
            <person name="Xing Y."/>
            <person name="Yang L."/>
            <person name="Yao Z."/>
            <person name="Ying F."/>
            <person name="Zhai J."/>
            <person name="Zhou L."/>
            <person name="Zuber A."/>
            <person name="Denarie J."/>
            <person name="Dixon R.A."/>
            <person name="May G.D."/>
            <person name="Schwartz D.C."/>
            <person name="Rogers J."/>
            <person name="Quetier F."/>
            <person name="Town C.D."/>
            <person name="Roe B.A."/>
        </authorList>
    </citation>
    <scope>NUCLEOTIDE SEQUENCE [LARGE SCALE GENOMIC DNA]</scope>
    <source>
        <strain evidence="2">A17</strain>
        <strain evidence="3 4">cv. Jemalong A17</strain>
    </source>
</reference>
<sequence>MAGIFMFVYVMIIFLCLFHEVEMSFTEYNLCAPASSPCRIDEIKPQVHGFTEVV</sequence>
<dbReference type="HOGENOM" id="CLU_3053326_0_0_1"/>
<accession>A0A072VUR1</accession>
<reference evidence="3" key="3">
    <citation type="submission" date="2015-04" db="UniProtKB">
        <authorList>
            <consortium name="EnsemblPlants"/>
        </authorList>
    </citation>
    <scope>IDENTIFICATION</scope>
    <source>
        <strain evidence="3">cv. Jemalong A17</strain>
    </source>
</reference>
<keyword evidence="4" id="KW-1185">Reference proteome</keyword>
<organism evidence="2 4">
    <name type="scientific">Medicago truncatula</name>
    <name type="common">Barrel medic</name>
    <name type="synonym">Medicago tribuloides</name>
    <dbReference type="NCBI Taxonomy" id="3880"/>
    <lineage>
        <taxon>Eukaryota</taxon>
        <taxon>Viridiplantae</taxon>
        <taxon>Streptophyta</taxon>
        <taxon>Embryophyta</taxon>
        <taxon>Tracheophyta</taxon>
        <taxon>Spermatophyta</taxon>
        <taxon>Magnoliopsida</taxon>
        <taxon>eudicotyledons</taxon>
        <taxon>Gunneridae</taxon>
        <taxon>Pentapetalae</taxon>
        <taxon>rosids</taxon>
        <taxon>fabids</taxon>
        <taxon>Fabales</taxon>
        <taxon>Fabaceae</taxon>
        <taxon>Papilionoideae</taxon>
        <taxon>50 kb inversion clade</taxon>
        <taxon>NPAAA clade</taxon>
        <taxon>Hologalegina</taxon>
        <taxon>IRL clade</taxon>
        <taxon>Trifolieae</taxon>
        <taxon>Medicago</taxon>
    </lineage>
</organism>
<name>A0A072VUR1_MEDTR</name>
<evidence type="ECO:0000313" key="2">
    <source>
        <dbReference type="EMBL" id="KEH41830.1"/>
    </source>
</evidence>
<feature type="chain" id="PRO_5014500972" evidence="1">
    <location>
        <begin position="24"/>
        <end position="54"/>
    </location>
</feature>
<proteinExistence type="predicted"/>